<reference evidence="3" key="2">
    <citation type="submission" date="2020-08" db="EMBL/GenBank/DDBJ databases">
        <authorList>
            <person name="Chen M."/>
            <person name="Teng W."/>
            <person name="Zhao L."/>
            <person name="Hu C."/>
            <person name="Zhou Y."/>
            <person name="Han B."/>
            <person name="Song L."/>
            <person name="Shu W."/>
        </authorList>
    </citation>
    <scope>NUCLEOTIDE SEQUENCE</scope>
    <source>
        <strain evidence="3">FACHB-1277</strain>
    </source>
</reference>
<dbReference type="Gene3D" id="2.120.10.30">
    <property type="entry name" value="TolB, C-terminal domain"/>
    <property type="match status" value="1"/>
</dbReference>
<name>A0A926UTD0_9CYAN</name>
<gene>
    <name evidence="3" type="ORF">H6F44_11715</name>
</gene>
<dbReference type="EMBL" id="JACJPY010000033">
    <property type="protein sequence ID" value="MBD2150782.1"/>
    <property type="molecule type" value="Genomic_DNA"/>
</dbReference>
<keyword evidence="2" id="KW-0812">Transmembrane</keyword>
<feature type="region of interest" description="Disordered" evidence="1">
    <location>
        <begin position="439"/>
        <end position="463"/>
    </location>
</feature>
<evidence type="ECO:0000256" key="1">
    <source>
        <dbReference type="SAM" id="MobiDB-lite"/>
    </source>
</evidence>
<keyword evidence="4" id="KW-1185">Reference proteome</keyword>
<evidence type="ECO:0000313" key="4">
    <source>
        <dbReference type="Proteomes" id="UP000631421"/>
    </source>
</evidence>
<feature type="transmembrane region" description="Helical" evidence="2">
    <location>
        <begin position="17"/>
        <end position="35"/>
    </location>
</feature>
<dbReference type="SUPFAM" id="SSF82171">
    <property type="entry name" value="DPP6 N-terminal domain-like"/>
    <property type="match status" value="1"/>
</dbReference>
<sequence length="498" mass="55479">MQSSNLFKGFNQPIDRYAIGLATVLMIAIAILIGIGDRTLPEVKDFSWQNRKIDATNISFVLTFNRPMDRDSVERNLKIEPALEGKISWSSRRMSYTPLSPATYGQNYSLSLENAYDRFGNESRQQKTAIEPFTGNFTTPSPRFAYIGSQAEEQGRIVLYDVLQKQKRILTPESLAVTDFRVYPDRQKIIFGAIAAGEGLLDQKIYEVATGIDASDRLKDSELAPEVKLILGSDQYQNFKFDLSPDGKNILVQRLDRQQVGRYGLWLIKDGETPRSLDNQPGGDFMFTPDSASVAIAQGEGVAILPLEPQSPPLDFLPRFGTVLGFGRSGIQAATIKFNQDYTRSLYLVNNQGLQKELTKIKGSILGAQFDPQEKNLYCLLTDVEQDNTRNLFREKPYLAVINLESAELKRILELPPQREVQFNIAPDGQAILLNSAVPSSENMDSNSNPADTATASRLPRSPATPTKLVILPINQANNDLPQPNVLPMFGTSPKWLP</sequence>
<dbReference type="Gene3D" id="2.60.40.3710">
    <property type="match status" value="1"/>
</dbReference>
<comment type="caution">
    <text evidence="3">The sequence shown here is derived from an EMBL/GenBank/DDBJ whole genome shotgun (WGS) entry which is preliminary data.</text>
</comment>
<feature type="compositionally biased region" description="Polar residues" evidence="1">
    <location>
        <begin position="439"/>
        <end position="456"/>
    </location>
</feature>
<organism evidence="3 4">
    <name type="scientific">Pseudanabaena cinerea FACHB-1277</name>
    <dbReference type="NCBI Taxonomy" id="2949581"/>
    <lineage>
        <taxon>Bacteria</taxon>
        <taxon>Bacillati</taxon>
        <taxon>Cyanobacteriota</taxon>
        <taxon>Cyanophyceae</taxon>
        <taxon>Pseudanabaenales</taxon>
        <taxon>Pseudanabaenaceae</taxon>
        <taxon>Pseudanabaena</taxon>
        <taxon>Pseudanabaena cinerea</taxon>
    </lineage>
</organism>
<evidence type="ECO:0000313" key="3">
    <source>
        <dbReference type="EMBL" id="MBD2150782.1"/>
    </source>
</evidence>
<evidence type="ECO:0000256" key="2">
    <source>
        <dbReference type="SAM" id="Phobius"/>
    </source>
</evidence>
<reference evidence="3" key="1">
    <citation type="journal article" date="2015" name="ISME J.">
        <title>Draft Genome Sequence of Streptomyces incarnatus NRRL8089, which Produces the Nucleoside Antibiotic Sinefungin.</title>
        <authorList>
            <person name="Oshima K."/>
            <person name="Hattori M."/>
            <person name="Shimizu H."/>
            <person name="Fukuda K."/>
            <person name="Nemoto M."/>
            <person name="Inagaki K."/>
            <person name="Tamura T."/>
        </authorList>
    </citation>
    <scope>NUCLEOTIDE SEQUENCE</scope>
    <source>
        <strain evidence="3">FACHB-1277</strain>
    </source>
</reference>
<accession>A0A926UTD0</accession>
<keyword evidence="2" id="KW-0472">Membrane</keyword>
<dbReference type="AlphaFoldDB" id="A0A926UTD0"/>
<keyword evidence="2" id="KW-1133">Transmembrane helix</keyword>
<evidence type="ECO:0008006" key="5">
    <source>
        <dbReference type="Google" id="ProtNLM"/>
    </source>
</evidence>
<protein>
    <recommendedName>
        <fullName evidence="5">SbsA Ig-like domain-containing protein</fullName>
    </recommendedName>
</protein>
<dbReference type="InterPro" id="IPR011042">
    <property type="entry name" value="6-blade_b-propeller_TolB-like"/>
</dbReference>
<dbReference type="RefSeq" id="WP_190351144.1">
    <property type="nucleotide sequence ID" value="NZ_JACJPY010000033.1"/>
</dbReference>
<dbReference type="Proteomes" id="UP000631421">
    <property type="component" value="Unassembled WGS sequence"/>
</dbReference>
<proteinExistence type="predicted"/>